<evidence type="ECO:0000256" key="1">
    <source>
        <dbReference type="SAM" id="MobiDB-lite"/>
    </source>
</evidence>
<feature type="transmembrane region" description="Helical" evidence="2">
    <location>
        <begin position="437"/>
        <end position="456"/>
    </location>
</feature>
<dbReference type="RefSeq" id="WP_199036592.1">
    <property type="nucleotide sequence ID" value="NZ_JAELXS010000003.1"/>
</dbReference>
<feature type="transmembrane region" description="Helical" evidence="2">
    <location>
        <begin position="249"/>
        <end position="267"/>
    </location>
</feature>
<sequence>MYLIKAALFLGFASMAGLFLFFACANKSIAREFRNKLMMVLAYCILVSFFSPTPLICNLLAFLTVPLFARKRTEIAPIYVFSFLILPGVGMPLTIGGTWLMAIDNIMSVTAGAALMATIKGGGGGQRSWTVPGVCLLAIFSVYVLSGIRATTPTNMLRVLVEQLCTFVLPFYAVRRSIRTGDDVRRIFIGMVAATTALSTLAIYEAWTTWPLYRVIYNHYGITLGSGASVKMRGGLLRSPGPFPEPTSFAYWLSIGTFIAMTSSWMFRSKIKFWGMCAVLLLGMYAPQSRGAWLGLIVAYLVYQVGTGQVSKMLKGVVVAALFGGLVYGAALTIPQVAQTLGLDTTGVVKRDYRQDLWTRGIEEAQHNLLIGTDIGTVMTSLADMKQGEGIVDFVNTYLYVLLVSGLIGVTAFGSGLLVPIAVLWKRAKMLRRYDTRQLSVIAALLGSIAVMLAFTSLVGRSTMGLGVMLGMAAALSKMRPANLMTQKKPSRRAKNLGANDATPQVDPVPAMTG</sequence>
<feature type="transmembrane region" description="Helical" evidence="2">
    <location>
        <begin position="314"/>
        <end position="334"/>
    </location>
</feature>
<dbReference type="PANTHER" id="PTHR37422">
    <property type="entry name" value="TEICHURONIC ACID BIOSYNTHESIS PROTEIN TUAE"/>
    <property type="match status" value="1"/>
</dbReference>
<dbReference type="Proteomes" id="UP000640426">
    <property type="component" value="Unassembled WGS sequence"/>
</dbReference>
<name>A0ABS0XPA2_9SPHN</name>
<feature type="transmembrane region" description="Helical" evidence="2">
    <location>
        <begin position="40"/>
        <end position="63"/>
    </location>
</feature>
<evidence type="ECO:0000313" key="4">
    <source>
        <dbReference type="Proteomes" id="UP000640426"/>
    </source>
</evidence>
<evidence type="ECO:0000313" key="3">
    <source>
        <dbReference type="EMBL" id="MBJ6121620.1"/>
    </source>
</evidence>
<protein>
    <submittedName>
        <fullName evidence="3">O-antigen ligase family protein</fullName>
    </submittedName>
</protein>
<organism evidence="3 4">
    <name type="scientific">Sphingomonas mollis</name>
    <dbReference type="NCBI Taxonomy" id="2795726"/>
    <lineage>
        <taxon>Bacteria</taxon>
        <taxon>Pseudomonadati</taxon>
        <taxon>Pseudomonadota</taxon>
        <taxon>Alphaproteobacteria</taxon>
        <taxon>Sphingomonadales</taxon>
        <taxon>Sphingomonadaceae</taxon>
        <taxon>Sphingomonas</taxon>
    </lineage>
</organism>
<keyword evidence="2" id="KW-0472">Membrane</keyword>
<dbReference type="PROSITE" id="PS51257">
    <property type="entry name" value="PROKAR_LIPOPROTEIN"/>
    <property type="match status" value="1"/>
</dbReference>
<feature type="transmembrane region" description="Helical" evidence="2">
    <location>
        <begin position="75"/>
        <end position="93"/>
    </location>
</feature>
<gene>
    <name evidence="3" type="ORF">JAO74_07430</name>
</gene>
<dbReference type="GO" id="GO:0016874">
    <property type="term" value="F:ligase activity"/>
    <property type="evidence" value="ECO:0007669"/>
    <property type="project" value="UniProtKB-KW"/>
</dbReference>
<comment type="caution">
    <text evidence="3">The sequence shown here is derived from an EMBL/GenBank/DDBJ whole genome shotgun (WGS) entry which is preliminary data.</text>
</comment>
<dbReference type="EMBL" id="JAELXS010000003">
    <property type="protein sequence ID" value="MBJ6121620.1"/>
    <property type="molecule type" value="Genomic_DNA"/>
</dbReference>
<keyword evidence="4" id="KW-1185">Reference proteome</keyword>
<dbReference type="InterPro" id="IPR051533">
    <property type="entry name" value="WaaL-like"/>
</dbReference>
<reference evidence="4" key="1">
    <citation type="submission" date="2020-12" db="EMBL/GenBank/DDBJ databases">
        <title>Hymenobacter sp.</title>
        <authorList>
            <person name="Kim M.K."/>
        </authorList>
    </citation>
    <scope>NUCLEOTIDE SEQUENCE [LARGE SCALE GENOMIC DNA]</scope>
    <source>
        <strain evidence="4">BT553</strain>
    </source>
</reference>
<keyword evidence="2" id="KW-0812">Transmembrane</keyword>
<feature type="transmembrane region" description="Helical" evidence="2">
    <location>
        <begin position="186"/>
        <end position="204"/>
    </location>
</feature>
<proteinExistence type="predicted"/>
<feature type="transmembrane region" description="Helical" evidence="2">
    <location>
        <begin position="129"/>
        <end position="150"/>
    </location>
</feature>
<keyword evidence="2" id="KW-1133">Transmembrane helix</keyword>
<accession>A0ABS0XPA2</accession>
<feature type="transmembrane region" description="Helical" evidence="2">
    <location>
        <begin position="398"/>
        <end position="425"/>
    </location>
</feature>
<dbReference type="PANTHER" id="PTHR37422:SF13">
    <property type="entry name" value="LIPOPOLYSACCHARIDE BIOSYNTHESIS PROTEIN PA4999-RELATED"/>
    <property type="match status" value="1"/>
</dbReference>
<evidence type="ECO:0000256" key="2">
    <source>
        <dbReference type="SAM" id="Phobius"/>
    </source>
</evidence>
<keyword evidence="3" id="KW-0436">Ligase</keyword>
<feature type="region of interest" description="Disordered" evidence="1">
    <location>
        <begin position="485"/>
        <end position="514"/>
    </location>
</feature>